<gene>
    <name evidence="1" type="ORF">NTEN_LOCUS14542</name>
</gene>
<proteinExistence type="predicted"/>
<accession>A0A6H5H1M4</accession>
<dbReference type="Proteomes" id="UP000479000">
    <property type="component" value="Unassembled WGS sequence"/>
</dbReference>
<sequence>MVGGNKWEGKFSLPFLRSGLTSPPKVMAKDFDEHHWNESRYSPDHPHKSDKIFQLQTERSKCERPGVSISEEDNTLKKYLPVRQGPGNNLWLIRGLYHRTRLDSIQVPTYRFFTLNANTGHNVASEEKKKHLIRHQNCLNNGIQVHCQLPLFRTWRYE</sequence>
<keyword evidence="2" id="KW-1185">Reference proteome</keyword>
<evidence type="ECO:0000313" key="2">
    <source>
        <dbReference type="Proteomes" id="UP000479000"/>
    </source>
</evidence>
<organism evidence="1 2">
    <name type="scientific">Nesidiocoris tenuis</name>
    <dbReference type="NCBI Taxonomy" id="355587"/>
    <lineage>
        <taxon>Eukaryota</taxon>
        <taxon>Metazoa</taxon>
        <taxon>Ecdysozoa</taxon>
        <taxon>Arthropoda</taxon>
        <taxon>Hexapoda</taxon>
        <taxon>Insecta</taxon>
        <taxon>Pterygota</taxon>
        <taxon>Neoptera</taxon>
        <taxon>Paraneoptera</taxon>
        <taxon>Hemiptera</taxon>
        <taxon>Heteroptera</taxon>
        <taxon>Panheteroptera</taxon>
        <taxon>Cimicomorpha</taxon>
        <taxon>Miridae</taxon>
        <taxon>Dicyphina</taxon>
        <taxon>Nesidiocoris</taxon>
    </lineage>
</organism>
<name>A0A6H5H1M4_9HEMI</name>
<dbReference type="EMBL" id="CADCXU010021755">
    <property type="protein sequence ID" value="CAB0009390.1"/>
    <property type="molecule type" value="Genomic_DNA"/>
</dbReference>
<evidence type="ECO:0000313" key="1">
    <source>
        <dbReference type="EMBL" id="CAB0009390.1"/>
    </source>
</evidence>
<dbReference type="AlphaFoldDB" id="A0A6H5H1M4"/>
<protein>
    <submittedName>
        <fullName evidence="1">Uncharacterized protein</fullName>
    </submittedName>
</protein>
<reference evidence="1 2" key="1">
    <citation type="submission" date="2020-02" db="EMBL/GenBank/DDBJ databases">
        <authorList>
            <person name="Ferguson B K."/>
        </authorList>
    </citation>
    <scope>NUCLEOTIDE SEQUENCE [LARGE SCALE GENOMIC DNA]</scope>
</reference>